<dbReference type="EMBL" id="WHPC01000043">
    <property type="protein sequence ID" value="MPV37621.1"/>
    <property type="molecule type" value="Genomic_DNA"/>
</dbReference>
<name>A0A6N7EJL8_9MICO</name>
<keyword evidence="2" id="KW-1185">Reference proteome</keyword>
<evidence type="ECO:0000313" key="2">
    <source>
        <dbReference type="Proteomes" id="UP000437709"/>
    </source>
</evidence>
<dbReference type="Proteomes" id="UP000437709">
    <property type="component" value="Unassembled WGS sequence"/>
</dbReference>
<proteinExistence type="predicted"/>
<evidence type="ECO:0000313" key="1">
    <source>
        <dbReference type="EMBL" id="MPV37621.1"/>
    </source>
</evidence>
<protein>
    <submittedName>
        <fullName evidence="1">Uncharacterized protein</fullName>
    </submittedName>
</protein>
<dbReference type="OrthoDB" id="4922351at2"/>
<gene>
    <name evidence="1" type="ORF">GB881_11330</name>
</gene>
<comment type="caution">
    <text evidence="1">The sequence shown here is derived from an EMBL/GenBank/DDBJ whole genome shotgun (WGS) entry which is preliminary data.</text>
</comment>
<reference evidence="1 2" key="1">
    <citation type="submission" date="2019-10" db="EMBL/GenBank/DDBJ databases">
        <title>Georgenia wutianyii sp. nov. and Georgenia yuyongxinii sp. nov. isolated from plateau pika (Ochotona curzoniae) in the Qinghai-Tibet plateau of China.</title>
        <authorList>
            <person name="Tian Z."/>
        </authorList>
    </citation>
    <scope>NUCLEOTIDE SEQUENCE [LARGE SCALE GENOMIC DNA]</scope>
    <source>
        <strain evidence="1 2">JCM 19765</strain>
    </source>
</reference>
<dbReference type="RefSeq" id="WP_152195222.1">
    <property type="nucleotide sequence ID" value="NZ_VUKD01000003.1"/>
</dbReference>
<sequence length="309" mass="32835">MRASIIAMRPKIVLPGGLSAAEVQEVESMTSVIRRATPDDVARSPVAWLRPDGWRPDGHSFVQLKDGQVVGAAMRCPNGLHPTRDNAWLALPAGGSSALLDALMDLGGLPLSVKARPGTWEHAAAVAAGGARYQHCPAELVITGTASLRAWCADNRAAPVVRASTWTPEDLNAAWTRLYEVVHSSWAPTAKRSTLLAEFAPMIAEELDTERTVLSLVGAELVAACFVFGTSDDPAVEAVTEALLPEHPHARRAVAACMASVLSAADGVPVMFDGHTSDPHFYPLLRALPDVRASAQTPLDLLEVTSHAR</sequence>
<accession>A0A6N7EJL8</accession>
<organism evidence="1 2">
    <name type="scientific">Georgenia subflava</name>
    <dbReference type="NCBI Taxonomy" id="1622177"/>
    <lineage>
        <taxon>Bacteria</taxon>
        <taxon>Bacillati</taxon>
        <taxon>Actinomycetota</taxon>
        <taxon>Actinomycetes</taxon>
        <taxon>Micrococcales</taxon>
        <taxon>Bogoriellaceae</taxon>
        <taxon>Georgenia</taxon>
    </lineage>
</organism>
<dbReference type="AlphaFoldDB" id="A0A6N7EJL8"/>